<sequence length="27" mass="3192">SPEGEGKIYDKEGKKIYEGKEVERYMK</sequence>
<accession>A0AA46DWW8</accession>
<feature type="non-terminal residue" evidence="1">
    <location>
        <position position="1"/>
    </location>
</feature>
<gene>
    <name evidence="1" type="ORF">EV215_2090</name>
</gene>
<protein>
    <recommendedName>
        <fullName evidence="3">MORN repeat protein</fullName>
    </recommendedName>
</protein>
<dbReference type="EMBL" id="SOBG01000013">
    <property type="protein sequence ID" value="TDT66995.1"/>
    <property type="molecule type" value="Genomic_DNA"/>
</dbReference>
<dbReference type="Proteomes" id="UP000294678">
    <property type="component" value="Unassembled WGS sequence"/>
</dbReference>
<evidence type="ECO:0008006" key="3">
    <source>
        <dbReference type="Google" id="ProtNLM"/>
    </source>
</evidence>
<dbReference type="AlphaFoldDB" id="A0AA46DWW8"/>
<proteinExistence type="predicted"/>
<evidence type="ECO:0000313" key="2">
    <source>
        <dbReference type="Proteomes" id="UP000294678"/>
    </source>
</evidence>
<organism evidence="1 2">
    <name type="scientific">Hypnocyclicus thermotrophus</name>
    <dbReference type="NCBI Taxonomy" id="1627895"/>
    <lineage>
        <taxon>Bacteria</taxon>
        <taxon>Fusobacteriati</taxon>
        <taxon>Fusobacteriota</taxon>
        <taxon>Fusobacteriia</taxon>
        <taxon>Fusobacteriales</taxon>
        <taxon>Fusobacteriaceae</taxon>
        <taxon>Hypnocyclicus</taxon>
    </lineage>
</organism>
<comment type="caution">
    <text evidence="1">The sequence shown here is derived from an EMBL/GenBank/DDBJ whole genome shotgun (WGS) entry which is preliminary data.</text>
</comment>
<keyword evidence="2" id="KW-1185">Reference proteome</keyword>
<reference evidence="1 2" key="1">
    <citation type="submission" date="2019-03" db="EMBL/GenBank/DDBJ databases">
        <title>Genomic Encyclopedia of Type Strains, Phase IV (KMG-IV): sequencing the most valuable type-strain genomes for metagenomic binning, comparative biology and taxonomic classification.</title>
        <authorList>
            <person name="Goeker M."/>
        </authorList>
    </citation>
    <scope>NUCLEOTIDE SEQUENCE [LARGE SCALE GENOMIC DNA]</scope>
    <source>
        <strain evidence="1 2">DSM 100055</strain>
    </source>
</reference>
<evidence type="ECO:0000313" key="1">
    <source>
        <dbReference type="EMBL" id="TDT66995.1"/>
    </source>
</evidence>
<name>A0AA46DWW8_9FUSO</name>